<dbReference type="Proteomes" id="UP000694861">
    <property type="component" value="Linkage group LG8"/>
</dbReference>
<dbReference type="PANTHER" id="PTHR31719">
    <property type="entry name" value="NAC TRANSCRIPTION FACTOR 56"/>
    <property type="match status" value="1"/>
</dbReference>
<evidence type="ECO:0000256" key="2">
    <source>
        <dbReference type="ARBA" id="ARBA00023125"/>
    </source>
</evidence>
<evidence type="ECO:0000313" key="8">
    <source>
        <dbReference type="RefSeq" id="XP_008240987.1"/>
    </source>
</evidence>
<evidence type="ECO:0000256" key="4">
    <source>
        <dbReference type="ARBA" id="ARBA00023242"/>
    </source>
</evidence>
<evidence type="ECO:0000256" key="3">
    <source>
        <dbReference type="ARBA" id="ARBA00023163"/>
    </source>
</evidence>
<keyword evidence="1" id="KW-0805">Transcription regulation</keyword>
<keyword evidence="7" id="KW-1185">Reference proteome</keyword>
<evidence type="ECO:0000256" key="1">
    <source>
        <dbReference type="ARBA" id="ARBA00023015"/>
    </source>
</evidence>
<dbReference type="Gene3D" id="2.170.150.80">
    <property type="entry name" value="NAC domain"/>
    <property type="match status" value="1"/>
</dbReference>
<evidence type="ECO:0000259" key="6">
    <source>
        <dbReference type="PROSITE" id="PS51005"/>
    </source>
</evidence>
<dbReference type="Pfam" id="PF02365">
    <property type="entry name" value="NAM"/>
    <property type="match status" value="1"/>
</dbReference>
<sequence>MDRNTNSPCSRLFTPAIFKYLPIKGFVILNLELRIRVITMEENNRFINDPIPDQVDMLINDPTNDAYFNSLPCGYRFAPTDVELVSSYLEGKVLNKEIPKNRFLDLDIYLYHPRDLTGRITLMRESEWYFFTSRKRKYPRGQRPDRSAVDGFWKATGKAQDIEDSNGKVIGSKRTLDFYQGNHQDSKRTEWKMHEYTLDTETAPRNEISNTRVTQLDNCVLCKIYNNSKGGNNDSSTIQSDQRAEPSTNVEASQAFPDQQIQPVHQHDQYLVGQSSGASSSSTANKRPRGMPTPTILNTYVGNPTYYPHQQYPFQNQTSGTPPGPVYNNYQNLTQYDQNDQNLTQYDMQSANIESHVQPRESFSSQPGFWLPMETSTYADPMPLVDSSSMQLPVHIRLYEQLLAARNRDGDFAKRLERWYHHQQQLFRQNPSSTPNCKLV</sequence>
<name>A0ABM0PKN4_PRUMU</name>
<proteinExistence type="predicted"/>
<keyword evidence="4" id="KW-0539">Nucleus</keyword>
<keyword evidence="2" id="KW-0238">DNA-binding</keyword>
<organism evidence="7 8">
    <name type="scientific">Prunus mume</name>
    <name type="common">Japanese apricot</name>
    <name type="synonym">Armeniaca mume</name>
    <dbReference type="NCBI Taxonomy" id="102107"/>
    <lineage>
        <taxon>Eukaryota</taxon>
        <taxon>Viridiplantae</taxon>
        <taxon>Streptophyta</taxon>
        <taxon>Embryophyta</taxon>
        <taxon>Tracheophyta</taxon>
        <taxon>Spermatophyta</taxon>
        <taxon>Magnoliopsida</taxon>
        <taxon>eudicotyledons</taxon>
        <taxon>Gunneridae</taxon>
        <taxon>Pentapetalae</taxon>
        <taxon>rosids</taxon>
        <taxon>fabids</taxon>
        <taxon>Rosales</taxon>
        <taxon>Rosaceae</taxon>
        <taxon>Amygdaloideae</taxon>
        <taxon>Amygdaleae</taxon>
        <taxon>Prunus</taxon>
    </lineage>
</organism>
<evidence type="ECO:0000256" key="5">
    <source>
        <dbReference type="SAM" id="MobiDB-lite"/>
    </source>
</evidence>
<evidence type="ECO:0000313" key="7">
    <source>
        <dbReference type="Proteomes" id="UP000694861"/>
    </source>
</evidence>
<dbReference type="PANTHER" id="PTHR31719:SF193">
    <property type="entry name" value="NAC DOMAIN-CONTAINING PROTEIN"/>
    <property type="match status" value="1"/>
</dbReference>
<dbReference type="GeneID" id="103339467"/>
<dbReference type="PROSITE" id="PS51005">
    <property type="entry name" value="NAC"/>
    <property type="match status" value="1"/>
</dbReference>
<accession>A0ABM0PKN4</accession>
<reference evidence="7" key="1">
    <citation type="journal article" date="2012" name="Nat. Commun.">
        <title>The genome of Prunus mume.</title>
        <authorList>
            <person name="Zhang Q."/>
            <person name="Chen W."/>
            <person name="Sun L."/>
            <person name="Zhao F."/>
            <person name="Huang B."/>
            <person name="Yang W."/>
            <person name="Tao Y."/>
            <person name="Wang J."/>
            <person name="Yuan Z."/>
            <person name="Fan G."/>
            <person name="Xing Z."/>
            <person name="Han C."/>
            <person name="Pan H."/>
            <person name="Zhong X."/>
            <person name="Shi W."/>
            <person name="Liang X."/>
            <person name="Du D."/>
            <person name="Sun F."/>
            <person name="Xu Z."/>
            <person name="Hao R."/>
            <person name="Lv T."/>
            <person name="Lv Y."/>
            <person name="Zheng Z."/>
            <person name="Sun M."/>
            <person name="Luo L."/>
            <person name="Cai M."/>
            <person name="Gao Y."/>
            <person name="Wang J."/>
            <person name="Yin Y."/>
            <person name="Xu X."/>
            <person name="Cheng T."/>
            <person name="Wang J."/>
        </authorList>
    </citation>
    <scope>NUCLEOTIDE SEQUENCE [LARGE SCALE GENOMIC DNA]</scope>
</reference>
<dbReference type="InterPro" id="IPR036093">
    <property type="entry name" value="NAC_dom_sf"/>
</dbReference>
<gene>
    <name evidence="8" type="primary">LOC103339467</name>
</gene>
<feature type="compositionally biased region" description="Polar residues" evidence="5">
    <location>
        <begin position="312"/>
        <end position="321"/>
    </location>
</feature>
<dbReference type="RefSeq" id="XP_008240987.1">
    <property type="nucleotide sequence ID" value="XM_008242765.1"/>
</dbReference>
<feature type="region of interest" description="Disordered" evidence="5">
    <location>
        <begin position="272"/>
        <end position="327"/>
    </location>
</feature>
<reference evidence="8" key="2">
    <citation type="submission" date="2025-08" db="UniProtKB">
        <authorList>
            <consortium name="RefSeq"/>
        </authorList>
    </citation>
    <scope>IDENTIFICATION</scope>
</reference>
<dbReference type="InterPro" id="IPR003441">
    <property type="entry name" value="NAC-dom"/>
</dbReference>
<feature type="region of interest" description="Disordered" evidence="5">
    <location>
        <begin position="230"/>
        <end position="254"/>
    </location>
</feature>
<protein>
    <submittedName>
        <fullName evidence="8">Protein FEZ-like</fullName>
    </submittedName>
</protein>
<keyword evidence="3" id="KW-0804">Transcription</keyword>
<feature type="domain" description="NAC" evidence="6">
    <location>
        <begin position="71"/>
        <end position="227"/>
    </location>
</feature>
<dbReference type="SUPFAM" id="SSF101941">
    <property type="entry name" value="NAC domain"/>
    <property type="match status" value="1"/>
</dbReference>